<dbReference type="InterPro" id="IPR050194">
    <property type="entry name" value="Glycosyltransferase_grp1"/>
</dbReference>
<dbReference type="EMBL" id="JACHLL010000003">
    <property type="protein sequence ID" value="MBB6341797.1"/>
    <property type="molecule type" value="Genomic_DNA"/>
</dbReference>
<feature type="domain" description="Glycosyltransferase subfamily 4-like N-terminal" evidence="1">
    <location>
        <begin position="16"/>
        <end position="193"/>
    </location>
</feature>
<reference evidence="2 3" key="1">
    <citation type="submission" date="2020-08" db="EMBL/GenBank/DDBJ databases">
        <title>Functional genomics of gut bacteria from endangered species of beetles.</title>
        <authorList>
            <person name="Carlos-Shanley C."/>
        </authorList>
    </citation>
    <scope>NUCLEOTIDE SEQUENCE [LARGE SCALE GENOMIC DNA]</scope>
    <source>
        <strain evidence="2 3">S00202</strain>
    </source>
</reference>
<dbReference type="GO" id="GO:0016758">
    <property type="term" value="F:hexosyltransferase activity"/>
    <property type="evidence" value="ECO:0007669"/>
    <property type="project" value="TreeGrafter"/>
</dbReference>
<keyword evidence="3" id="KW-1185">Reference proteome</keyword>
<protein>
    <submittedName>
        <fullName evidence="2">Glycosyltransferase involved in cell wall biosynthesis</fullName>
    </submittedName>
</protein>
<dbReference type="PANTHER" id="PTHR45947">
    <property type="entry name" value="SULFOQUINOVOSYL TRANSFERASE SQD2"/>
    <property type="match status" value="1"/>
</dbReference>
<dbReference type="RefSeq" id="WP_184682814.1">
    <property type="nucleotide sequence ID" value="NZ_JACHLL010000003.1"/>
</dbReference>
<dbReference type="Gene3D" id="3.40.50.2000">
    <property type="entry name" value="Glycogen Phosphorylase B"/>
    <property type="match status" value="2"/>
</dbReference>
<comment type="caution">
    <text evidence="2">The sequence shown here is derived from an EMBL/GenBank/DDBJ whole genome shotgun (WGS) entry which is preliminary data.</text>
</comment>
<proteinExistence type="predicted"/>
<name>A0A7X0BSF6_9PSED</name>
<keyword evidence="2" id="KW-0808">Transferase</keyword>
<dbReference type="AlphaFoldDB" id="A0A7X0BSF6"/>
<dbReference type="Pfam" id="PF13692">
    <property type="entry name" value="Glyco_trans_1_4"/>
    <property type="match status" value="1"/>
</dbReference>
<accession>A0A7X0BSF6</accession>
<gene>
    <name evidence="2" type="ORF">HNP49_001965</name>
</gene>
<organism evidence="2 3">
    <name type="scientific">Pseudomonas fluvialis</name>
    <dbReference type="NCBI Taxonomy" id="1793966"/>
    <lineage>
        <taxon>Bacteria</taxon>
        <taxon>Pseudomonadati</taxon>
        <taxon>Pseudomonadota</taxon>
        <taxon>Gammaproteobacteria</taxon>
        <taxon>Pseudomonadales</taxon>
        <taxon>Pseudomonadaceae</taxon>
        <taxon>Pseudomonas</taxon>
    </lineage>
</organism>
<evidence type="ECO:0000259" key="1">
    <source>
        <dbReference type="Pfam" id="PF13579"/>
    </source>
</evidence>
<dbReference type="InterPro" id="IPR028098">
    <property type="entry name" value="Glyco_trans_4-like_N"/>
</dbReference>
<dbReference type="CDD" id="cd03794">
    <property type="entry name" value="GT4_WbuB-like"/>
    <property type="match status" value="1"/>
</dbReference>
<evidence type="ECO:0000313" key="3">
    <source>
        <dbReference type="Proteomes" id="UP000557193"/>
    </source>
</evidence>
<sequence length="408" mass="44266">MRYLLVTQYFWPENFVINDLARELLAQGHEVTVLTGKPNYPSGSVEPGYRAMGWQHEQLFDGVDVFRVPIVPRGGGGALRLFGNYMGFAISAALSLPVQLRGRRFDGVLVFAPSPITAVIPGIVARLIKRAPLALWVQDLWPESLSATGFVSNRLALWLVARMVSVLYAACDVLLLQSPAFESSVRRHAPTARTLEYPNPVPSHYWSKDDNAQLPAHVESALAAGPCVLFAGNLGAAQALETLLDAADCLANGSDVRLLIAGSGSRHAWLQAEVERRRLSNIILLGQLPSASMPALYARCLALLVTLRDEEIFAYTIPSKVQVYLAAGRPVIASVPGVAARLIEDIGAGFSCAPEDGAALARRIVEIGELPDSAREAMGQAGHVYAREHFEIGQLAERLTNIFKRLRG</sequence>
<dbReference type="Proteomes" id="UP000557193">
    <property type="component" value="Unassembled WGS sequence"/>
</dbReference>
<dbReference type="Pfam" id="PF13579">
    <property type="entry name" value="Glyco_trans_4_4"/>
    <property type="match status" value="1"/>
</dbReference>
<dbReference type="PANTHER" id="PTHR45947:SF3">
    <property type="entry name" value="SULFOQUINOVOSYL TRANSFERASE SQD2"/>
    <property type="match status" value="1"/>
</dbReference>
<evidence type="ECO:0000313" key="2">
    <source>
        <dbReference type="EMBL" id="MBB6341797.1"/>
    </source>
</evidence>
<dbReference type="SUPFAM" id="SSF53756">
    <property type="entry name" value="UDP-Glycosyltransferase/glycogen phosphorylase"/>
    <property type="match status" value="1"/>
</dbReference>